<evidence type="ECO:0000256" key="2">
    <source>
        <dbReference type="SAM" id="Phobius"/>
    </source>
</evidence>
<dbReference type="Proteomes" id="UP000221653">
    <property type="component" value="Unassembled WGS sequence"/>
</dbReference>
<keyword evidence="2" id="KW-0812">Transmembrane</keyword>
<gene>
    <name evidence="3" type="ORF">ATK06_1088</name>
</gene>
<keyword evidence="2" id="KW-0472">Membrane</keyword>
<evidence type="ECO:0000313" key="3">
    <source>
        <dbReference type="EMBL" id="PFG28006.1"/>
    </source>
</evidence>
<comment type="caution">
    <text evidence="3">The sequence shown here is derived from an EMBL/GenBank/DDBJ whole genome shotgun (WGS) entry which is preliminary data.</text>
</comment>
<dbReference type="AlphaFoldDB" id="A0A2A9DNS1"/>
<evidence type="ECO:0000313" key="4">
    <source>
        <dbReference type="Proteomes" id="UP000221653"/>
    </source>
</evidence>
<proteinExistence type="predicted"/>
<dbReference type="STRING" id="1724.GCA_001044175_02255"/>
<sequence>MVRGVTSQEPQRLPQEIYVRRRVAAAAVLVVLLVFLAWLGSVLLGGDDSENPDSAAVTTTSETTSSTPAETTTATTTETSTAVTSSEEKPTESTQAAAAKTTCELGDLELAVRVTPTTVTGNQQPEFFVDVKNPTKADCVIDTSEEPLRFEVYDLNTNQRLWSDIDCNRAMLTGEETFKAGETRHFNAVWSRTTSAPGACEARQPVPAGGYFLHGVIGNNASPAETFNVRS</sequence>
<organism evidence="3 4">
    <name type="scientific">Corynebacterium renale</name>
    <dbReference type="NCBI Taxonomy" id="1724"/>
    <lineage>
        <taxon>Bacteria</taxon>
        <taxon>Bacillati</taxon>
        <taxon>Actinomycetota</taxon>
        <taxon>Actinomycetes</taxon>
        <taxon>Mycobacteriales</taxon>
        <taxon>Corynebacteriaceae</taxon>
        <taxon>Corynebacterium</taxon>
    </lineage>
</organism>
<reference evidence="3 4" key="1">
    <citation type="submission" date="2017-10" db="EMBL/GenBank/DDBJ databases">
        <title>Sequencing the genomes of 1000 actinobacteria strains.</title>
        <authorList>
            <person name="Klenk H.-P."/>
        </authorList>
    </citation>
    <scope>NUCLEOTIDE SEQUENCE [LARGE SCALE GENOMIC DNA]</scope>
    <source>
        <strain evidence="3 4">DSM 20688</strain>
    </source>
</reference>
<dbReference type="OrthoDB" id="4772932at2"/>
<feature type="transmembrane region" description="Helical" evidence="2">
    <location>
        <begin position="23"/>
        <end position="44"/>
    </location>
</feature>
<name>A0A2A9DNS1_9CORY</name>
<accession>A0A2A9DNS1</accession>
<feature type="region of interest" description="Disordered" evidence="1">
    <location>
        <begin position="47"/>
        <end position="98"/>
    </location>
</feature>
<keyword evidence="2" id="KW-1133">Transmembrane helix</keyword>
<evidence type="ECO:0000256" key="1">
    <source>
        <dbReference type="SAM" id="MobiDB-lite"/>
    </source>
</evidence>
<evidence type="ECO:0008006" key="5">
    <source>
        <dbReference type="Google" id="ProtNLM"/>
    </source>
</evidence>
<feature type="compositionally biased region" description="Low complexity" evidence="1">
    <location>
        <begin position="54"/>
        <end position="85"/>
    </location>
</feature>
<keyword evidence="4" id="KW-1185">Reference proteome</keyword>
<protein>
    <recommendedName>
        <fullName evidence="5">Intracellular proteinase inhibitor BsuPI</fullName>
    </recommendedName>
</protein>
<dbReference type="EMBL" id="PDJF01000001">
    <property type="protein sequence ID" value="PFG28006.1"/>
    <property type="molecule type" value="Genomic_DNA"/>
</dbReference>